<sequence>MWLHGAGGLETASVELAGKPVVVGRSGDLKLDDMIEKKHARFVLRDGKVLVSVLGKGDVWLGDQRISGETALAPGDMVLLSTSAAVFVAGDADQAPTALARASLKRLASFNRSERALVRLLEVPVPGLFTRVLDEVRKMPEDRIHAVASILKPVLERLAARPDAPPETQLAYLWAVLGSEKPAFKSAVLVAEEERARREAVDAAAPPPPPVDEEADPELLGGKTVPTRAWHTVPSEKNVGHGFSGGVPPIALTAWPRSPRDGAPMAHLGTVLVPAEYRVRGPEKVAIALFQADDHTQKEVEGAPRHEGDALVLEDEIGGTYAVIWLDAATFARGPGSEVRKGSEGSEVGEVPEGAKIEATAFLQLRARVGDPNVGKVIPGWYDDDDDDEEDEDGAAGKYVTPESPEGEALGLSRYSFHTSKALLHFGGTSVACDDYAEGLGPFYVGIEDGFGDANFGGGNAVLDLAREKIVFSS</sequence>
<reference evidence="2 3" key="1">
    <citation type="submission" date="2013-05" db="EMBL/GenBank/DDBJ databases">
        <title>Genome assembly of Chondromyces apiculatus DSM 436.</title>
        <authorList>
            <person name="Sharma G."/>
            <person name="Khatri I."/>
            <person name="Kaur C."/>
            <person name="Mayilraj S."/>
            <person name="Subramanian S."/>
        </authorList>
    </citation>
    <scope>NUCLEOTIDE SEQUENCE [LARGE SCALE GENOMIC DNA]</scope>
    <source>
        <strain evidence="2 3">DSM 436</strain>
    </source>
</reference>
<dbReference type="EMBL" id="ASRX01000038">
    <property type="protein sequence ID" value="EYF04148.1"/>
    <property type="molecule type" value="Genomic_DNA"/>
</dbReference>
<organism evidence="2 3">
    <name type="scientific">Chondromyces apiculatus DSM 436</name>
    <dbReference type="NCBI Taxonomy" id="1192034"/>
    <lineage>
        <taxon>Bacteria</taxon>
        <taxon>Pseudomonadati</taxon>
        <taxon>Myxococcota</taxon>
        <taxon>Polyangia</taxon>
        <taxon>Polyangiales</taxon>
        <taxon>Polyangiaceae</taxon>
        <taxon>Chondromyces</taxon>
    </lineage>
</organism>
<protein>
    <recommendedName>
        <fullName evidence="4">FHA domain-containing protein</fullName>
    </recommendedName>
</protein>
<comment type="caution">
    <text evidence="2">The sequence shown here is derived from an EMBL/GenBank/DDBJ whole genome shotgun (WGS) entry which is preliminary data.</text>
</comment>
<evidence type="ECO:0000313" key="2">
    <source>
        <dbReference type="EMBL" id="EYF04148.1"/>
    </source>
</evidence>
<proteinExistence type="predicted"/>
<name>A0A017T4G8_9BACT</name>
<feature type="region of interest" description="Disordered" evidence="1">
    <location>
        <begin position="199"/>
        <end position="219"/>
    </location>
</feature>
<evidence type="ECO:0000313" key="3">
    <source>
        <dbReference type="Proteomes" id="UP000019678"/>
    </source>
</evidence>
<dbReference type="InterPro" id="IPR008984">
    <property type="entry name" value="SMAD_FHA_dom_sf"/>
</dbReference>
<dbReference type="AlphaFoldDB" id="A0A017T4G8"/>
<dbReference type="SUPFAM" id="SSF49879">
    <property type="entry name" value="SMAD/FHA domain"/>
    <property type="match status" value="1"/>
</dbReference>
<accession>A0A017T4G8</accession>
<dbReference type="STRING" id="1192034.CAP_4831"/>
<feature type="compositionally biased region" description="Acidic residues" evidence="1">
    <location>
        <begin position="382"/>
        <end position="394"/>
    </location>
</feature>
<dbReference type="eggNOG" id="ENOG502ZAUQ">
    <property type="taxonomic scope" value="Bacteria"/>
</dbReference>
<evidence type="ECO:0008006" key="4">
    <source>
        <dbReference type="Google" id="ProtNLM"/>
    </source>
</evidence>
<dbReference type="Gene3D" id="2.60.200.20">
    <property type="match status" value="1"/>
</dbReference>
<feature type="region of interest" description="Disordered" evidence="1">
    <location>
        <begin position="377"/>
        <end position="405"/>
    </location>
</feature>
<dbReference type="Proteomes" id="UP000019678">
    <property type="component" value="Unassembled WGS sequence"/>
</dbReference>
<keyword evidence="3" id="KW-1185">Reference proteome</keyword>
<gene>
    <name evidence="2" type="ORF">CAP_4831</name>
</gene>
<dbReference type="CDD" id="cd00060">
    <property type="entry name" value="FHA"/>
    <property type="match status" value="1"/>
</dbReference>
<evidence type="ECO:0000256" key="1">
    <source>
        <dbReference type="SAM" id="MobiDB-lite"/>
    </source>
</evidence>